<proteinExistence type="predicted"/>
<keyword evidence="2" id="KW-1185">Reference proteome</keyword>
<dbReference type="EMBL" id="JAMKPW020000005">
    <property type="protein sequence ID" value="KAK8217416.1"/>
    <property type="molecule type" value="Genomic_DNA"/>
</dbReference>
<organism evidence="1 2">
    <name type="scientific">Zalaria obscura</name>
    <dbReference type="NCBI Taxonomy" id="2024903"/>
    <lineage>
        <taxon>Eukaryota</taxon>
        <taxon>Fungi</taxon>
        <taxon>Dikarya</taxon>
        <taxon>Ascomycota</taxon>
        <taxon>Pezizomycotina</taxon>
        <taxon>Dothideomycetes</taxon>
        <taxon>Dothideomycetidae</taxon>
        <taxon>Dothideales</taxon>
        <taxon>Zalariaceae</taxon>
        <taxon>Zalaria</taxon>
    </lineage>
</organism>
<dbReference type="Proteomes" id="UP001320706">
    <property type="component" value="Unassembled WGS sequence"/>
</dbReference>
<comment type="caution">
    <text evidence="1">The sequence shown here is derived from an EMBL/GenBank/DDBJ whole genome shotgun (WGS) entry which is preliminary data.</text>
</comment>
<name>A0ACC3SKF6_9PEZI</name>
<accession>A0ACC3SKF6</accession>
<protein>
    <submittedName>
        <fullName evidence="1">Uncharacterized protein</fullName>
    </submittedName>
</protein>
<gene>
    <name evidence="1" type="ORF">M8818_001172</name>
</gene>
<reference evidence="1" key="1">
    <citation type="submission" date="2024-02" db="EMBL/GenBank/DDBJ databases">
        <title>Metagenome Assembled Genome of Zalaria obscura JY119.</title>
        <authorList>
            <person name="Vighnesh L."/>
            <person name="Jagadeeshwari U."/>
            <person name="Venkata Ramana C."/>
            <person name="Sasikala C."/>
        </authorList>
    </citation>
    <scope>NUCLEOTIDE SEQUENCE</scope>
    <source>
        <strain evidence="1">JY119</strain>
    </source>
</reference>
<sequence>MADSLQHVAREDLAKRPAYHFTAPWGWINDPCAPGYDAETGLYHLFHQWNPKGCEWGNMSWGHSVSKDMITWERSWPEPDKPVLEPSTTYDKEGVFTGCFWPTGPRGEKGQLTVFYTAVSRLPMHWTLPYIRGMESLAAAVSRDGGESWTKLAENPILKEEPEGVDVLGWRDPYLASWPEMDRVRGEKALYGLISGSIKGKGPNVFLYAVKPDDLTQWTYLYPLLDLPNNFKPSHKWSADLGCNIECTNFLSLSSGGRAMQFLVTGAEGGKEQDWIVKDRSPSWPQRTTRWCQWLCGDLERDANGKVRFAHTFSGVLDHGVLYAVSTFIDPKSGRRIAWGWLPEEDLPTNMCVAKGWNGCFGVPRELFLYTLKNVTGALSSPLEDVACMKATQTAEGMYDLQTLGIRPLSELYALRGNTLFHGKGLTMPAGGHTVVATLVRSVQCRIKVTINVRPGSRSAGLLLRHDADMTSCTKVLFVPESETIAVDRSRSNQDPSVGKRPHQGPFTLFSQVVQGVEVREKLDLTIFIDGDIVEVFANNRFAMSTMIYSPPGATGISLIAEGADKSVTFEEVKISDMQIA</sequence>
<evidence type="ECO:0000313" key="2">
    <source>
        <dbReference type="Proteomes" id="UP001320706"/>
    </source>
</evidence>
<evidence type="ECO:0000313" key="1">
    <source>
        <dbReference type="EMBL" id="KAK8217416.1"/>
    </source>
</evidence>